<evidence type="ECO:0000256" key="6">
    <source>
        <dbReference type="ARBA" id="ARBA00023211"/>
    </source>
</evidence>
<dbReference type="PANTHER" id="PTHR12992:SF11">
    <property type="entry name" value="MITOCHONDRIAL COENZYME A DIPHOSPHATASE NUDT8"/>
    <property type="match status" value="1"/>
</dbReference>
<keyword evidence="3" id="KW-0479">Metal-binding</keyword>
<comment type="cofactor">
    <cofactor evidence="1">
        <name>Mn(2+)</name>
        <dbReference type="ChEBI" id="CHEBI:29035"/>
    </cofactor>
</comment>
<evidence type="ECO:0000313" key="9">
    <source>
        <dbReference type="Proteomes" id="UP000652567"/>
    </source>
</evidence>
<comment type="cofactor">
    <cofactor evidence="2">
        <name>Mg(2+)</name>
        <dbReference type="ChEBI" id="CHEBI:18420"/>
    </cofactor>
</comment>
<evidence type="ECO:0000313" key="8">
    <source>
        <dbReference type="EMBL" id="MBE8716712.1"/>
    </source>
</evidence>
<comment type="caution">
    <text evidence="8">The sequence shown here is derived from an EMBL/GenBank/DDBJ whole genome shotgun (WGS) entry which is preliminary data.</text>
</comment>
<evidence type="ECO:0000256" key="5">
    <source>
        <dbReference type="ARBA" id="ARBA00022842"/>
    </source>
</evidence>
<dbReference type="Pfam" id="PF00293">
    <property type="entry name" value="NUDIX"/>
    <property type="match status" value="1"/>
</dbReference>
<evidence type="ECO:0000256" key="1">
    <source>
        <dbReference type="ARBA" id="ARBA00001936"/>
    </source>
</evidence>
<name>A0A928YTC2_9GAMM</name>
<evidence type="ECO:0000256" key="3">
    <source>
        <dbReference type="ARBA" id="ARBA00022723"/>
    </source>
</evidence>
<dbReference type="InterPro" id="IPR015797">
    <property type="entry name" value="NUDIX_hydrolase-like_dom_sf"/>
</dbReference>
<dbReference type="InterPro" id="IPR000086">
    <property type="entry name" value="NUDIX_hydrolase_dom"/>
</dbReference>
<dbReference type="Proteomes" id="UP000652567">
    <property type="component" value="Unassembled WGS sequence"/>
</dbReference>
<dbReference type="SUPFAM" id="SSF55811">
    <property type="entry name" value="Nudix"/>
    <property type="match status" value="1"/>
</dbReference>
<dbReference type="CDD" id="cd03426">
    <property type="entry name" value="NUDIX_CoAse_Nudt7"/>
    <property type="match status" value="1"/>
</dbReference>
<proteinExistence type="predicted"/>
<dbReference type="GO" id="GO:0046872">
    <property type="term" value="F:metal ion binding"/>
    <property type="evidence" value="ECO:0007669"/>
    <property type="project" value="UniProtKB-KW"/>
</dbReference>
<sequence length="193" mass="21606">MTQQWQRLKSRLLDHSLSPPGQYPRQASVLALFTRQPEPSLLFTLRSRHLTSHAGEVSFPGGKWEPGDLTLRDTALRETREEIGLAAECITLLGACKPRATRAGVIVTPFVGLIDHANDLCPCPYELDAIFQVPLVEFHRGIQVRIDSIPRGNRVYQVPAYQYQSYEIWGFTASLTCELLAMLQAQPASSEMV</sequence>
<dbReference type="Gene3D" id="3.90.79.10">
    <property type="entry name" value="Nucleoside Triphosphate Pyrophosphohydrolase"/>
    <property type="match status" value="1"/>
</dbReference>
<evidence type="ECO:0000259" key="7">
    <source>
        <dbReference type="PROSITE" id="PS51462"/>
    </source>
</evidence>
<accession>A0A928YTC2</accession>
<dbReference type="RefSeq" id="WP_193908006.1">
    <property type="nucleotide sequence ID" value="NZ_PRDL01000001.1"/>
</dbReference>
<organism evidence="8 9">
    <name type="scientific">Cellvibrio polysaccharolyticus</name>
    <dbReference type="NCBI Taxonomy" id="2082724"/>
    <lineage>
        <taxon>Bacteria</taxon>
        <taxon>Pseudomonadati</taxon>
        <taxon>Pseudomonadota</taxon>
        <taxon>Gammaproteobacteria</taxon>
        <taxon>Cellvibrionales</taxon>
        <taxon>Cellvibrionaceae</taxon>
        <taxon>Cellvibrio</taxon>
    </lineage>
</organism>
<evidence type="ECO:0000256" key="2">
    <source>
        <dbReference type="ARBA" id="ARBA00001946"/>
    </source>
</evidence>
<reference evidence="8" key="1">
    <citation type="submission" date="2018-07" db="EMBL/GenBank/DDBJ databases">
        <title>Genome assembly of strain Ka43.</title>
        <authorList>
            <person name="Kukolya J."/>
            <person name="Nagy I."/>
            <person name="Horvath B."/>
            <person name="Toth A."/>
        </authorList>
    </citation>
    <scope>NUCLEOTIDE SEQUENCE</scope>
    <source>
        <strain evidence="8">KB43</strain>
    </source>
</reference>
<dbReference type="InterPro" id="IPR045121">
    <property type="entry name" value="CoAse"/>
</dbReference>
<keyword evidence="4" id="KW-0378">Hydrolase</keyword>
<keyword evidence="5" id="KW-0460">Magnesium</keyword>
<gene>
    <name evidence="8" type="ORF">C4F51_05855</name>
</gene>
<dbReference type="AlphaFoldDB" id="A0A928YTC2"/>
<protein>
    <submittedName>
        <fullName evidence="8">CoA pyrophosphatase</fullName>
    </submittedName>
</protein>
<dbReference type="EMBL" id="PRDL01000001">
    <property type="protein sequence ID" value="MBE8716712.1"/>
    <property type="molecule type" value="Genomic_DNA"/>
</dbReference>
<feature type="domain" description="Nudix hydrolase" evidence="7">
    <location>
        <begin position="24"/>
        <end position="162"/>
    </location>
</feature>
<dbReference type="PROSITE" id="PS51462">
    <property type="entry name" value="NUDIX"/>
    <property type="match status" value="1"/>
</dbReference>
<evidence type="ECO:0000256" key="4">
    <source>
        <dbReference type="ARBA" id="ARBA00022801"/>
    </source>
</evidence>
<keyword evidence="6" id="KW-0464">Manganese</keyword>
<keyword evidence="9" id="KW-1185">Reference proteome</keyword>
<dbReference type="GO" id="GO:0010945">
    <property type="term" value="F:coenzyme A diphosphatase activity"/>
    <property type="evidence" value="ECO:0007669"/>
    <property type="project" value="InterPro"/>
</dbReference>
<dbReference type="PANTHER" id="PTHR12992">
    <property type="entry name" value="NUDIX HYDROLASE"/>
    <property type="match status" value="1"/>
</dbReference>